<reference evidence="2 3" key="1">
    <citation type="submission" date="2021-08" db="EMBL/GenBank/DDBJ databases">
        <title>The highly contiguous genome resource for Trichoderma semiorbis FJ059, a fungal antagonistic to plant pathogens.</title>
        <authorList>
            <person name="Liu T."/>
        </authorList>
    </citation>
    <scope>NUCLEOTIDE SEQUENCE [LARGE SCALE GENOMIC DNA]</scope>
    <source>
        <strain evidence="2 3">FJ059</strain>
    </source>
</reference>
<feature type="region of interest" description="Disordered" evidence="1">
    <location>
        <begin position="222"/>
        <end position="364"/>
    </location>
</feature>
<evidence type="ECO:0000313" key="3">
    <source>
        <dbReference type="Proteomes" id="UP000826573"/>
    </source>
</evidence>
<feature type="compositionally biased region" description="Basic residues" evidence="1">
    <location>
        <begin position="325"/>
        <end position="338"/>
    </location>
</feature>
<feature type="compositionally biased region" description="Basic residues" evidence="1">
    <location>
        <begin position="25"/>
        <end position="37"/>
    </location>
</feature>
<dbReference type="AlphaFoldDB" id="A0A9P8HEG0"/>
<proteinExistence type="predicted"/>
<gene>
    <name evidence="2" type="ORF">TsFJ059_009604</name>
</gene>
<sequence length="364" mass="36861">MSKYAEMAKGKLSSGREKASEYKGKAKGKVTKHIPGRGHKEENEAATHVARPLASLRDPNSFAPPPKRTGSGLAPPPPPSAAKRSVVTAPSKYQDPHGPRVEPPPRFADEHQLEEYEAQQEAQPVSSGPYRVNTTGLSTDHLPPPPVRRDAAAGSRSPPSYDSVVGATPSDAKAPSLPPRLPPRSGSGTPDRTASPLATLGVSSGSLNQGAVNRLGAAGISVPAFGIGSSSPSHADDEAPPPKPPRPNATPPSHLNELQNRFARLGTSNTGSSTGPPTPPTEAAAVAAVAAAAAPAATTWAQKQAAIKSAAAPSPSPTGSPGLAGKKKPPPPPPKKKPGLAAAAPSPGDGGAPPPIPLSTRPSY</sequence>
<comment type="caution">
    <text evidence="2">The sequence shown here is derived from an EMBL/GenBank/DDBJ whole genome shotgun (WGS) entry which is preliminary data.</text>
</comment>
<keyword evidence="3" id="KW-1185">Reference proteome</keyword>
<feature type="compositionally biased region" description="Low complexity" evidence="1">
    <location>
        <begin position="281"/>
        <end position="324"/>
    </location>
</feature>
<feature type="region of interest" description="Disordered" evidence="1">
    <location>
        <begin position="1"/>
        <end position="209"/>
    </location>
</feature>
<feature type="compositionally biased region" description="Pro residues" evidence="1">
    <location>
        <begin position="241"/>
        <end position="250"/>
    </location>
</feature>
<evidence type="ECO:0000256" key="1">
    <source>
        <dbReference type="SAM" id="MobiDB-lite"/>
    </source>
</evidence>
<accession>A0A9P8HEG0</accession>
<name>A0A9P8HEG0_9HYPO</name>
<dbReference type="EMBL" id="JAIMJC010000004">
    <property type="protein sequence ID" value="KAH0526258.1"/>
    <property type="molecule type" value="Genomic_DNA"/>
</dbReference>
<feature type="compositionally biased region" description="Basic and acidic residues" evidence="1">
    <location>
        <begin position="1"/>
        <end position="24"/>
    </location>
</feature>
<evidence type="ECO:0000313" key="2">
    <source>
        <dbReference type="EMBL" id="KAH0526258.1"/>
    </source>
</evidence>
<dbReference type="Proteomes" id="UP000826573">
    <property type="component" value="Unassembled WGS sequence"/>
</dbReference>
<protein>
    <submittedName>
        <fullName evidence="2">Uncharacterized protein</fullName>
    </submittedName>
</protein>
<organism evidence="2 3">
    <name type="scientific">Trichoderma semiorbis</name>
    <dbReference type="NCBI Taxonomy" id="1491008"/>
    <lineage>
        <taxon>Eukaryota</taxon>
        <taxon>Fungi</taxon>
        <taxon>Dikarya</taxon>
        <taxon>Ascomycota</taxon>
        <taxon>Pezizomycotina</taxon>
        <taxon>Sordariomycetes</taxon>
        <taxon>Hypocreomycetidae</taxon>
        <taxon>Hypocreales</taxon>
        <taxon>Hypocreaceae</taxon>
        <taxon>Trichoderma</taxon>
    </lineage>
</organism>